<dbReference type="Pfam" id="PF00196">
    <property type="entry name" value="GerE"/>
    <property type="match status" value="1"/>
</dbReference>
<dbReference type="PANTHER" id="PTHR44688:SF16">
    <property type="entry name" value="DNA-BINDING TRANSCRIPTIONAL ACTIVATOR DEVR_DOSR"/>
    <property type="match status" value="1"/>
</dbReference>
<name>A0ABU4C490_RHOGO</name>
<keyword evidence="3" id="KW-0804">Transcription</keyword>
<dbReference type="PROSITE" id="PS50043">
    <property type="entry name" value="HTH_LUXR_2"/>
    <property type="match status" value="1"/>
</dbReference>
<dbReference type="InterPro" id="IPR036388">
    <property type="entry name" value="WH-like_DNA-bd_sf"/>
</dbReference>
<dbReference type="CDD" id="cd06170">
    <property type="entry name" value="LuxR_C_like"/>
    <property type="match status" value="1"/>
</dbReference>
<dbReference type="SMART" id="SM00421">
    <property type="entry name" value="HTH_LUXR"/>
    <property type="match status" value="1"/>
</dbReference>
<evidence type="ECO:0000256" key="1">
    <source>
        <dbReference type="ARBA" id="ARBA00023015"/>
    </source>
</evidence>
<accession>A0ABU4C490</accession>
<evidence type="ECO:0000259" key="4">
    <source>
        <dbReference type="PROSITE" id="PS50043"/>
    </source>
</evidence>
<feature type="domain" description="HTH luxR-type" evidence="4">
    <location>
        <begin position="76"/>
        <end position="141"/>
    </location>
</feature>
<dbReference type="PANTHER" id="PTHR44688">
    <property type="entry name" value="DNA-BINDING TRANSCRIPTIONAL ACTIVATOR DEVR_DOSR"/>
    <property type="match status" value="1"/>
</dbReference>
<dbReference type="EMBL" id="JAWLKB010000039">
    <property type="protein sequence ID" value="MDV6271311.1"/>
    <property type="molecule type" value="Genomic_DNA"/>
</dbReference>
<evidence type="ECO:0000313" key="6">
    <source>
        <dbReference type="Proteomes" id="UP001185927"/>
    </source>
</evidence>
<keyword evidence="1" id="KW-0805">Transcription regulation</keyword>
<dbReference type="Gene3D" id="1.10.10.10">
    <property type="entry name" value="Winged helix-like DNA-binding domain superfamily/Winged helix DNA-binding domain"/>
    <property type="match status" value="1"/>
</dbReference>
<keyword evidence="6" id="KW-1185">Reference proteome</keyword>
<protein>
    <submittedName>
        <fullName evidence="5">LuxR C-terminal-related transcriptional regulator</fullName>
    </submittedName>
</protein>
<dbReference type="PRINTS" id="PR00038">
    <property type="entry name" value="HTHLUXR"/>
</dbReference>
<sequence>HAAALMGAVQTLLDEIDTPAIRVLGVTDNHEECARVSKLQLGARKFDTEFKKGANLKISEATALALDEDPPITVPSNHDGPSLTKRESEVADLVAQGLTNKAIAAKLVISIRTAQGHVEHILTKLGFSSRAQIAGWVVEQAHNVT</sequence>
<feature type="non-terminal residue" evidence="5">
    <location>
        <position position="1"/>
    </location>
</feature>
<dbReference type="Proteomes" id="UP001185927">
    <property type="component" value="Unassembled WGS sequence"/>
</dbReference>
<reference evidence="5 6" key="1">
    <citation type="submission" date="2023-10" db="EMBL/GenBank/DDBJ databases">
        <title>Development of a sustainable strategy for remediation of hydrocarbon-contaminated territories based on the waste exchange concept.</title>
        <authorList>
            <person name="Krivoruchko A."/>
        </authorList>
    </citation>
    <scope>NUCLEOTIDE SEQUENCE [LARGE SCALE GENOMIC DNA]</scope>
    <source>
        <strain evidence="5 6">IEGM 1203</strain>
    </source>
</reference>
<evidence type="ECO:0000256" key="2">
    <source>
        <dbReference type="ARBA" id="ARBA00023125"/>
    </source>
</evidence>
<evidence type="ECO:0000256" key="3">
    <source>
        <dbReference type="ARBA" id="ARBA00023163"/>
    </source>
</evidence>
<evidence type="ECO:0000313" key="5">
    <source>
        <dbReference type="EMBL" id="MDV6271311.1"/>
    </source>
</evidence>
<organism evidence="5 6">
    <name type="scientific">Rhodococcus globerulus</name>
    <dbReference type="NCBI Taxonomy" id="33008"/>
    <lineage>
        <taxon>Bacteria</taxon>
        <taxon>Bacillati</taxon>
        <taxon>Actinomycetota</taxon>
        <taxon>Actinomycetes</taxon>
        <taxon>Mycobacteriales</taxon>
        <taxon>Nocardiaceae</taxon>
        <taxon>Rhodococcus</taxon>
    </lineage>
</organism>
<comment type="caution">
    <text evidence="5">The sequence shown here is derived from an EMBL/GenBank/DDBJ whole genome shotgun (WGS) entry which is preliminary data.</text>
</comment>
<dbReference type="SUPFAM" id="SSF46894">
    <property type="entry name" value="C-terminal effector domain of the bipartite response regulators"/>
    <property type="match status" value="1"/>
</dbReference>
<dbReference type="InterPro" id="IPR016032">
    <property type="entry name" value="Sig_transdc_resp-reg_C-effctor"/>
</dbReference>
<keyword evidence="2" id="KW-0238">DNA-binding</keyword>
<dbReference type="RefSeq" id="WP_317545756.1">
    <property type="nucleotide sequence ID" value="NZ_JAWLKB010000039.1"/>
</dbReference>
<dbReference type="InterPro" id="IPR000792">
    <property type="entry name" value="Tscrpt_reg_LuxR_C"/>
</dbReference>
<gene>
    <name evidence="5" type="ORF">R3Q16_32360</name>
</gene>
<proteinExistence type="predicted"/>